<accession>A0AAE0TN82</accession>
<dbReference type="PANTHER" id="PTHR42047">
    <property type="entry name" value="PROTEIN, PUTATIVE (AFU_ORTHOLOGUE AFUA_6G03560)-RELATED"/>
    <property type="match status" value="1"/>
</dbReference>
<reference evidence="2" key="1">
    <citation type="submission" date="2023-07" db="EMBL/GenBank/DDBJ databases">
        <title>Black Yeasts Isolated from many extreme environments.</title>
        <authorList>
            <person name="Coleine C."/>
            <person name="Stajich J.E."/>
            <person name="Selbmann L."/>
        </authorList>
    </citation>
    <scope>NUCLEOTIDE SEQUENCE</scope>
    <source>
        <strain evidence="2">CCFEE 5485</strain>
    </source>
</reference>
<dbReference type="PANTHER" id="PTHR42047:SF1">
    <property type="entry name" value="PROTEIN, PUTATIVE (AFU_ORTHOLOGUE AFUA_6G03560)-RELATED"/>
    <property type="match status" value="1"/>
</dbReference>
<gene>
    <name evidence="2" type="ORF">LTR78_009372</name>
</gene>
<feature type="signal peptide" evidence="1">
    <location>
        <begin position="1"/>
        <end position="17"/>
    </location>
</feature>
<organism evidence="2 3">
    <name type="scientific">Recurvomyces mirabilis</name>
    <dbReference type="NCBI Taxonomy" id="574656"/>
    <lineage>
        <taxon>Eukaryota</taxon>
        <taxon>Fungi</taxon>
        <taxon>Dikarya</taxon>
        <taxon>Ascomycota</taxon>
        <taxon>Pezizomycotina</taxon>
        <taxon>Dothideomycetes</taxon>
        <taxon>Dothideomycetidae</taxon>
        <taxon>Mycosphaerellales</taxon>
        <taxon>Teratosphaeriaceae</taxon>
        <taxon>Recurvomyces</taxon>
    </lineage>
</organism>
<name>A0AAE0TN82_9PEZI</name>
<keyword evidence="3" id="KW-1185">Reference proteome</keyword>
<dbReference type="EMBL" id="JAUTXT010000052">
    <property type="protein sequence ID" value="KAK3670680.1"/>
    <property type="molecule type" value="Genomic_DNA"/>
</dbReference>
<evidence type="ECO:0000313" key="3">
    <source>
        <dbReference type="Proteomes" id="UP001274830"/>
    </source>
</evidence>
<sequence>MKSAISFAALSSSLASAQYFGVTSARSGSAIQYLPMNAGNETIYLGGQALAYCPTNVGELGGCPENHGQTNFAVNSNASTLELGTAVPGGQQVYADPQTGALKYTIPHSAAMSEGAAVVGWSVEYGGTLGRLRFAFELLACQDGNIWPVYAVIPNATLPDGCLSFDALTVNQTEPAAWEFE</sequence>
<evidence type="ECO:0000313" key="2">
    <source>
        <dbReference type="EMBL" id="KAK3670680.1"/>
    </source>
</evidence>
<protein>
    <submittedName>
        <fullName evidence="2">Uncharacterized protein</fullName>
    </submittedName>
</protein>
<keyword evidence="1" id="KW-0732">Signal</keyword>
<evidence type="ECO:0000256" key="1">
    <source>
        <dbReference type="SAM" id="SignalP"/>
    </source>
</evidence>
<dbReference type="InterPro" id="IPR052820">
    <property type="entry name" value="PhiA_domain"/>
</dbReference>
<proteinExistence type="predicted"/>
<dbReference type="AlphaFoldDB" id="A0AAE0TN82"/>
<feature type="chain" id="PRO_5041900338" evidence="1">
    <location>
        <begin position="18"/>
        <end position="181"/>
    </location>
</feature>
<dbReference type="Proteomes" id="UP001274830">
    <property type="component" value="Unassembled WGS sequence"/>
</dbReference>
<comment type="caution">
    <text evidence="2">The sequence shown here is derived from an EMBL/GenBank/DDBJ whole genome shotgun (WGS) entry which is preliminary data.</text>
</comment>